<dbReference type="SUPFAM" id="SSF56112">
    <property type="entry name" value="Protein kinase-like (PK-like)"/>
    <property type="match status" value="1"/>
</dbReference>
<dbReference type="CDD" id="cd05154">
    <property type="entry name" value="ACAD10_11_N-like"/>
    <property type="match status" value="1"/>
</dbReference>
<keyword evidence="4" id="KW-0285">Flavoprotein</keyword>
<evidence type="ECO:0000313" key="14">
    <source>
        <dbReference type="EMBL" id="PSC70130.1"/>
    </source>
</evidence>
<gene>
    <name evidence="14" type="ORF">C2E20_6437</name>
</gene>
<dbReference type="InterPro" id="IPR046373">
    <property type="entry name" value="Acyl-CoA_Oxase/DH_mid-dom_sf"/>
</dbReference>
<dbReference type="OrthoDB" id="434771at2759"/>
<dbReference type="InterPro" id="IPR009100">
    <property type="entry name" value="AcylCoA_DH/oxidase_NM_dom_sf"/>
</dbReference>
<dbReference type="FunFam" id="2.40.110.10:FF:000002">
    <property type="entry name" value="Acyl-CoA dehydrogenase fadE12"/>
    <property type="match status" value="1"/>
</dbReference>
<evidence type="ECO:0000256" key="8">
    <source>
        <dbReference type="ARBA" id="ARBA00023098"/>
    </source>
</evidence>
<dbReference type="EMBL" id="LHPF02000022">
    <property type="protein sequence ID" value="PSC70130.1"/>
    <property type="molecule type" value="Genomic_DNA"/>
</dbReference>
<evidence type="ECO:0000313" key="15">
    <source>
        <dbReference type="Proteomes" id="UP000239649"/>
    </source>
</evidence>
<comment type="caution">
    <text evidence="14">The sequence shown here is derived from an EMBL/GenBank/DDBJ whole genome shotgun (WGS) entry which is preliminary data.</text>
</comment>
<dbReference type="PANTHER" id="PTHR48083:SF13">
    <property type="entry name" value="ACYL-COA DEHYDROGENASE FAMILY MEMBER 11"/>
    <property type="match status" value="1"/>
</dbReference>
<evidence type="ECO:0000259" key="13">
    <source>
        <dbReference type="Pfam" id="PF02770"/>
    </source>
</evidence>
<dbReference type="AlphaFoldDB" id="A0A2P6V7S1"/>
<dbReference type="Gene3D" id="2.40.110.10">
    <property type="entry name" value="Butyryl-CoA Dehydrogenase, subunit A, domain 2"/>
    <property type="match status" value="1"/>
</dbReference>
<dbReference type="GO" id="GO:0033539">
    <property type="term" value="P:fatty acid beta-oxidation using acyl-CoA dehydrogenase"/>
    <property type="evidence" value="ECO:0007669"/>
    <property type="project" value="TreeGrafter"/>
</dbReference>
<dbReference type="InterPro" id="IPR036250">
    <property type="entry name" value="AcylCo_DH-like_C"/>
</dbReference>
<evidence type="ECO:0000256" key="1">
    <source>
        <dbReference type="ARBA" id="ARBA00001974"/>
    </source>
</evidence>
<dbReference type="Gene3D" id="1.10.540.10">
    <property type="entry name" value="Acyl-CoA dehydrogenase/oxidase, N-terminal domain"/>
    <property type="match status" value="1"/>
</dbReference>
<dbReference type="SUPFAM" id="SSF47203">
    <property type="entry name" value="Acyl-CoA dehydrogenase C-terminal domain-like"/>
    <property type="match status" value="1"/>
</dbReference>
<dbReference type="GO" id="GO:0005777">
    <property type="term" value="C:peroxisome"/>
    <property type="evidence" value="ECO:0007669"/>
    <property type="project" value="UniProtKB-SubCell"/>
</dbReference>
<dbReference type="STRING" id="554055.A0A2P6V7S1"/>
<dbReference type="Gene3D" id="3.90.1200.10">
    <property type="match status" value="1"/>
</dbReference>
<organism evidence="14 15">
    <name type="scientific">Micractinium conductrix</name>
    <dbReference type="NCBI Taxonomy" id="554055"/>
    <lineage>
        <taxon>Eukaryota</taxon>
        <taxon>Viridiplantae</taxon>
        <taxon>Chlorophyta</taxon>
        <taxon>core chlorophytes</taxon>
        <taxon>Trebouxiophyceae</taxon>
        <taxon>Chlorellales</taxon>
        <taxon>Chlorellaceae</taxon>
        <taxon>Chlorella clade</taxon>
        <taxon>Micractinium</taxon>
    </lineage>
</organism>
<dbReference type="Pfam" id="PF01636">
    <property type="entry name" value="APH"/>
    <property type="match status" value="1"/>
</dbReference>
<dbReference type="Proteomes" id="UP000239649">
    <property type="component" value="Unassembled WGS sequence"/>
</dbReference>
<comment type="cofactor">
    <cofactor evidence="1">
        <name>FAD</name>
        <dbReference type="ChEBI" id="CHEBI:57692"/>
    </cofactor>
</comment>
<keyword evidence="5" id="KW-0274">FAD</keyword>
<evidence type="ECO:0000256" key="5">
    <source>
        <dbReference type="ARBA" id="ARBA00022827"/>
    </source>
</evidence>
<dbReference type="InterPro" id="IPR002575">
    <property type="entry name" value="Aminoglycoside_PTrfase"/>
</dbReference>
<evidence type="ECO:0000256" key="3">
    <source>
        <dbReference type="ARBA" id="ARBA00009347"/>
    </source>
</evidence>
<accession>A0A2P6V7S1</accession>
<feature type="region of interest" description="Disordered" evidence="10">
    <location>
        <begin position="551"/>
        <end position="570"/>
    </location>
</feature>
<keyword evidence="9" id="KW-0576">Peroxisome</keyword>
<comment type="subcellular location">
    <subcellularLocation>
        <location evidence="2">Peroxisome</location>
    </subcellularLocation>
</comment>
<feature type="domain" description="Acyl-CoA oxidase/dehydrogenase middle" evidence="13">
    <location>
        <begin position="773"/>
        <end position="873"/>
    </location>
</feature>
<dbReference type="PANTHER" id="PTHR48083">
    <property type="entry name" value="MEDIUM-CHAIN SPECIFIC ACYL-COA DEHYDROGENASE, MITOCHONDRIAL-RELATED"/>
    <property type="match status" value="1"/>
</dbReference>
<dbReference type="Gene3D" id="3.30.200.20">
    <property type="entry name" value="Phosphorylase Kinase, domain 1"/>
    <property type="match status" value="1"/>
</dbReference>
<dbReference type="SUPFAM" id="SSF56645">
    <property type="entry name" value="Acyl-CoA dehydrogenase NM domain-like"/>
    <property type="match status" value="1"/>
</dbReference>
<evidence type="ECO:0000256" key="4">
    <source>
        <dbReference type="ARBA" id="ARBA00022630"/>
    </source>
</evidence>
<protein>
    <submittedName>
        <fullName evidence="14">Acyl-dehydrogenase</fullName>
    </submittedName>
</protein>
<keyword evidence="15" id="KW-1185">Reference proteome</keyword>
<dbReference type="InterPro" id="IPR009075">
    <property type="entry name" value="AcylCo_DH/oxidase_C"/>
</dbReference>
<keyword evidence="6" id="KW-0276">Fatty acid metabolism</keyword>
<dbReference type="InterPro" id="IPR041726">
    <property type="entry name" value="ACAD10_11_N"/>
</dbReference>
<dbReference type="GO" id="GO:0003995">
    <property type="term" value="F:acyl-CoA dehydrogenase activity"/>
    <property type="evidence" value="ECO:0007669"/>
    <property type="project" value="TreeGrafter"/>
</dbReference>
<comment type="similarity">
    <text evidence="3">Belongs to the acyl-CoA dehydrogenase family.</text>
</comment>
<dbReference type="GO" id="GO:0050660">
    <property type="term" value="F:flavin adenine dinucleotide binding"/>
    <property type="evidence" value="ECO:0007669"/>
    <property type="project" value="InterPro"/>
</dbReference>
<evidence type="ECO:0000259" key="12">
    <source>
        <dbReference type="Pfam" id="PF01636"/>
    </source>
</evidence>
<feature type="domain" description="Acyl-CoA dehydrogenase/oxidase C-terminal" evidence="11">
    <location>
        <begin position="887"/>
        <end position="1035"/>
    </location>
</feature>
<evidence type="ECO:0000256" key="2">
    <source>
        <dbReference type="ARBA" id="ARBA00004275"/>
    </source>
</evidence>
<dbReference type="Pfam" id="PF00441">
    <property type="entry name" value="Acyl-CoA_dh_1"/>
    <property type="match status" value="1"/>
</dbReference>
<feature type="domain" description="Aminoglycoside phosphotransferase" evidence="12">
    <location>
        <begin position="46"/>
        <end position="263"/>
    </location>
</feature>
<evidence type="ECO:0000256" key="7">
    <source>
        <dbReference type="ARBA" id="ARBA00023002"/>
    </source>
</evidence>
<evidence type="ECO:0000256" key="9">
    <source>
        <dbReference type="ARBA" id="ARBA00023140"/>
    </source>
</evidence>
<keyword evidence="7" id="KW-0560">Oxidoreductase</keyword>
<sequence>MGGAVLDTTAALVGVAPALRIDEDALRRYLSVAVPAFPGGPLQVFQFSHGQSNPTYLVKAGGASYVLRKKPPGRVLPSAHAVDREYRVLAALQGTPVPVPRVVCLCEDSSVVGTPFYVMEHVAGRIFADASLPGLAPAQRSAVYEAMARTLAALHTVVPGDVGLSGYGKAGGYNQRQVWRWGEQYRRSVTRGKAMPEMLSLHGWLAAHIPAGDADPAGTRISHGDYRLDNLVFCKSDPSRVLAVLDWELSTLGDPLSDLAYSCLPYHLPSDIPNLVSLPHPLPAGILDEQAYIRVYCSARGLPYPLQASWPLYLALSIFRLASILAGVGARAAQGNASSRIAAQMGADSVVRSLARKGLQIVGLPTDGSSAPTSAGGCGSGCRCDCRSGGACACGKASSSSTAGAAGAAASSSGCTCPSSCPCGCQSGGACSCSKASTSSAAIGAAADASGGLPPPLMGTPAEPYANPRHPDARPDSASPILAGNPLEQYANPSPQWREAAGAAAAALEQADRSLPASVSPSSATSAGGCGCPAACGRGCRSGGTCTCGKASSSGEGVTSAPTSASASGSGCSCPSNCPCGCRSGGPCSCGGASASASASGSGSGDARTAAAAAGSDGATAGLGASPRVQPLLRRLHSFMEQHVYPAEPALNAHAMSDARWTIHPLQEALKEEARRQGLWNLWVPADMAAGLAPLLSEASAAADEQRLLLGPGLTNLEYAHCAEIMGRSVWAPECFNCSAPDTGNMEVLARYGSRPQQRRWLLPLLRGEIRSCFAMTEPAVASSDATNITSAIARQPDGAYALSGHKWWASGACDPRCTVAIFMGKSDPSAATHRQQSMVFVEMGAPGVTVVRPLPVFGFDDAPHGHAEVTFEGVRVPAENIILGEGRGFEIAQGRLGPGRLHHCMRLIGMGERALELLVQRSQSRVAFKQPLYRHQAVRLDIARSRMELDAARLVVLQAAHALDQVGNKEARGEIAAAKALAPSAVLAVLDRAIQTHGGAGVSDVTPLAHMWAGARTLRLADGPDIVHLETIAKLELAGKRRARLYLQVPLQF</sequence>
<feature type="region of interest" description="Disordered" evidence="10">
    <location>
        <begin position="452"/>
        <end position="505"/>
    </location>
</feature>
<name>A0A2P6V7S1_9CHLO</name>
<dbReference type="Gene3D" id="1.20.140.10">
    <property type="entry name" value="Butyryl-CoA Dehydrogenase, subunit A, domain 3"/>
    <property type="match status" value="1"/>
</dbReference>
<proteinExistence type="inferred from homology"/>
<dbReference type="Pfam" id="PF02770">
    <property type="entry name" value="Acyl-CoA_dh_M"/>
    <property type="match status" value="1"/>
</dbReference>
<reference evidence="14 15" key="1">
    <citation type="journal article" date="2018" name="Plant J.">
        <title>Genome sequences of Chlorella sorokiniana UTEX 1602 and Micractinium conductrix SAG 241.80: implications to maltose excretion by a green alga.</title>
        <authorList>
            <person name="Arriola M.B."/>
            <person name="Velmurugan N."/>
            <person name="Zhang Y."/>
            <person name="Plunkett M.H."/>
            <person name="Hondzo H."/>
            <person name="Barney B.M."/>
        </authorList>
    </citation>
    <scope>NUCLEOTIDE SEQUENCE [LARGE SCALE GENOMIC DNA]</scope>
    <source>
        <strain evidence="14 15">SAG 241.80</strain>
    </source>
</reference>
<evidence type="ECO:0000256" key="10">
    <source>
        <dbReference type="SAM" id="MobiDB-lite"/>
    </source>
</evidence>
<dbReference type="InterPro" id="IPR006091">
    <property type="entry name" value="Acyl-CoA_Oxase/DH_mid-dom"/>
</dbReference>
<evidence type="ECO:0000259" key="11">
    <source>
        <dbReference type="Pfam" id="PF00441"/>
    </source>
</evidence>
<feature type="compositionally biased region" description="Low complexity" evidence="10">
    <location>
        <begin position="559"/>
        <end position="570"/>
    </location>
</feature>
<keyword evidence="8" id="KW-0443">Lipid metabolism</keyword>
<dbReference type="InterPro" id="IPR037069">
    <property type="entry name" value="AcylCoA_DH/ox_N_sf"/>
</dbReference>
<evidence type="ECO:0000256" key="6">
    <source>
        <dbReference type="ARBA" id="ARBA00022832"/>
    </source>
</evidence>
<dbReference type="InterPro" id="IPR011009">
    <property type="entry name" value="Kinase-like_dom_sf"/>
</dbReference>
<dbReference type="InterPro" id="IPR050741">
    <property type="entry name" value="Acyl-CoA_dehydrogenase"/>
</dbReference>